<dbReference type="HOGENOM" id="CLU_009281_2_3_5"/>
<dbReference type="InterPro" id="IPR043129">
    <property type="entry name" value="ATPase_NBD"/>
</dbReference>
<dbReference type="STRING" id="442562.Rumeso_00057"/>
<evidence type="ECO:0000313" key="11">
    <source>
        <dbReference type="Proteomes" id="UP000019666"/>
    </source>
</evidence>
<dbReference type="PATRIC" id="fig|442562.3.peg.58"/>
<name>A0A017HVN7_9RHOB</name>
<dbReference type="AlphaFoldDB" id="A0A017HVN7"/>
<feature type="domain" description="Carbohydrate kinase FGGY C-terminal" evidence="9">
    <location>
        <begin position="260"/>
        <end position="445"/>
    </location>
</feature>
<sequence length="487" mass="50425">MAPTRILAIDQGTSSTKAVLFEPDGTAVARASHPLASSYPRDGWAEQDANAIWESVKAALAGIVAQVGTDGIAGLAIANQRETLVVWDAETHRPVAPAIIWQCRRTTGACAALIAAGHDARVQELTGLGINPLFPASKLGWVLENVPEARDLLAQGRLRAGTVDSWLLWNLTKGASFATDHSNASRTQLFDTGWLEWSEELGELFGAPVAALPEPRASDSRFGELAEGTALPAGTPVLAMMGDSHAALYGHGVRGPGAVKATYGTGSSLMALTPGRIASSHGLSGTIGWSTRANGVAYAIEGNITVSAQAAAFAAQLLGIKDAAALSDLAQTVECSEGVTFVPALAGLGAPHWTDAARGTVGGLTLASKPAHVARATFEAIALQIADVLAAMEQDIGQRLDSLRADGGASANGFLMQLQADLLDRPVHRGEVAEVGALGVATMAFESLGISVTGEGQTTTFEPDMDPCRREAILKGWRHALAQVLGA</sequence>
<dbReference type="Pfam" id="PF02782">
    <property type="entry name" value="FGGY_C"/>
    <property type="match status" value="1"/>
</dbReference>
<keyword evidence="5" id="KW-0067">ATP-binding</keyword>
<dbReference type="Proteomes" id="UP000019666">
    <property type="component" value="Unassembled WGS sequence"/>
</dbReference>
<dbReference type="SUPFAM" id="SSF53067">
    <property type="entry name" value="Actin-like ATPase domain"/>
    <property type="match status" value="2"/>
</dbReference>
<feature type="domain" description="Carbohydrate kinase FGGY N-terminal" evidence="8">
    <location>
        <begin position="6"/>
        <end position="250"/>
    </location>
</feature>
<dbReference type="RefSeq" id="WP_037283030.1">
    <property type="nucleotide sequence ID" value="NZ_KK088615.1"/>
</dbReference>
<dbReference type="PANTHER" id="PTHR10196:SF69">
    <property type="entry name" value="GLYCEROL KINASE"/>
    <property type="match status" value="1"/>
</dbReference>
<dbReference type="PROSITE" id="PS00445">
    <property type="entry name" value="FGGY_KINASES_2"/>
    <property type="match status" value="1"/>
</dbReference>
<evidence type="ECO:0000256" key="2">
    <source>
        <dbReference type="ARBA" id="ARBA00022679"/>
    </source>
</evidence>
<comment type="caution">
    <text evidence="10">The sequence shown here is derived from an EMBL/GenBank/DDBJ whole genome shotgun (WGS) entry which is preliminary data.</text>
</comment>
<protein>
    <recommendedName>
        <fullName evidence="6">ATP:glycerol 3-phosphotransferase</fullName>
    </recommendedName>
</protein>
<dbReference type="GO" id="GO:0004370">
    <property type="term" value="F:glycerol kinase activity"/>
    <property type="evidence" value="ECO:0007669"/>
    <property type="project" value="TreeGrafter"/>
</dbReference>
<dbReference type="Gene3D" id="3.30.420.40">
    <property type="match status" value="2"/>
</dbReference>
<proteinExistence type="inferred from homology"/>
<evidence type="ECO:0000256" key="3">
    <source>
        <dbReference type="ARBA" id="ARBA00022741"/>
    </source>
</evidence>
<dbReference type="InterPro" id="IPR018485">
    <property type="entry name" value="FGGY_C"/>
</dbReference>
<evidence type="ECO:0000256" key="7">
    <source>
        <dbReference type="RuleBase" id="RU003733"/>
    </source>
</evidence>
<evidence type="ECO:0000256" key="6">
    <source>
        <dbReference type="ARBA" id="ARBA00043149"/>
    </source>
</evidence>
<dbReference type="Pfam" id="PF00370">
    <property type="entry name" value="FGGY_N"/>
    <property type="match status" value="1"/>
</dbReference>
<organism evidence="10 11">
    <name type="scientific">Rubellimicrobium mesophilum DSM 19309</name>
    <dbReference type="NCBI Taxonomy" id="442562"/>
    <lineage>
        <taxon>Bacteria</taxon>
        <taxon>Pseudomonadati</taxon>
        <taxon>Pseudomonadota</taxon>
        <taxon>Alphaproteobacteria</taxon>
        <taxon>Rhodobacterales</taxon>
        <taxon>Roseobacteraceae</taxon>
        <taxon>Rubellimicrobium</taxon>
    </lineage>
</organism>
<dbReference type="InterPro" id="IPR018483">
    <property type="entry name" value="Carb_kinase_FGGY_CS"/>
</dbReference>
<keyword evidence="2 7" id="KW-0808">Transferase</keyword>
<dbReference type="OrthoDB" id="9805576at2"/>
<dbReference type="EMBL" id="AOSK01000005">
    <property type="protein sequence ID" value="EYD78228.1"/>
    <property type="molecule type" value="Genomic_DNA"/>
</dbReference>
<evidence type="ECO:0000256" key="1">
    <source>
        <dbReference type="ARBA" id="ARBA00009156"/>
    </source>
</evidence>
<keyword evidence="3" id="KW-0547">Nucleotide-binding</keyword>
<reference evidence="10 11" key="1">
    <citation type="submission" date="2013-02" db="EMBL/GenBank/DDBJ databases">
        <authorList>
            <person name="Fiebig A."/>
            <person name="Goeker M."/>
            <person name="Klenk H.-P.P."/>
        </authorList>
    </citation>
    <scope>NUCLEOTIDE SEQUENCE [LARGE SCALE GENOMIC DNA]</scope>
    <source>
        <strain evidence="10 11">DSM 19309</strain>
    </source>
</reference>
<dbReference type="GO" id="GO:0019563">
    <property type="term" value="P:glycerol catabolic process"/>
    <property type="evidence" value="ECO:0007669"/>
    <property type="project" value="TreeGrafter"/>
</dbReference>
<accession>A0A017HVN7</accession>
<evidence type="ECO:0000259" key="9">
    <source>
        <dbReference type="Pfam" id="PF02782"/>
    </source>
</evidence>
<dbReference type="CDD" id="cd07769">
    <property type="entry name" value="ASKHA_NBD_FGGY_GK"/>
    <property type="match status" value="1"/>
</dbReference>
<evidence type="ECO:0000256" key="5">
    <source>
        <dbReference type="ARBA" id="ARBA00022840"/>
    </source>
</evidence>
<evidence type="ECO:0000256" key="4">
    <source>
        <dbReference type="ARBA" id="ARBA00022777"/>
    </source>
</evidence>
<dbReference type="PIRSF" id="PIRSF000538">
    <property type="entry name" value="GlpK"/>
    <property type="match status" value="1"/>
</dbReference>
<comment type="similarity">
    <text evidence="1 7">Belongs to the FGGY kinase family.</text>
</comment>
<dbReference type="PANTHER" id="PTHR10196">
    <property type="entry name" value="SUGAR KINASE"/>
    <property type="match status" value="1"/>
</dbReference>
<dbReference type="GO" id="GO:0005524">
    <property type="term" value="F:ATP binding"/>
    <property type="evidence" value="ECO:0007669"/>
    <property type="project" value="UniProtKB-KW"/>
</dbReference>
<dbReference type="GO" id="GO:0005829">
    <property type="term" value="C:cytosol"/>
    <property type="evidence" value="ECO:0007669"/>
    <property type="project" value="TreeGrafter"/>
</dbReference>
<dbReference type="InterPro" id="IPR018484">
    <property type="entry name" value="FGGY_N"/>
</dbReference>
<dbReference type="InterPro" id="IPR000577">
    <property type="entry name" value="Carb_kinase_FGGY"/>
</dbReference>
<evidence type="ECO:0000313" key="10">
    <source>
        <dbReference type="EMBL" id="EYD78228.1"/>
    </source>
</evidence>
<keyword evidence="4 7" id="KW-0418">Kinase</keyword>
<keyword evidence="11" id="KW-1185">Reference proteome</keyword>
<evidence type="ECO:0000259" key="8">
    <source>
        <dbReference type="Pfam" id="PF00370"/>
    </source>
</evidence>
<gene>
    <name evidence="10" type="ORF">Rumeso_00057</name>
</gene>